<dbReference type="InterPro" id="IPR001388">
    <property type="entry name" value="Synaptobrevin-like"/>
</dbReference>
<reference evidence="12" key="1">
    <citation type="journal article" date="2020" name="bioRxiv">
        <title>Comparative genomics of Chlamydomonas.</title>
        <authorList>
            <person name="Craig R.J."/>
            <person name="Hasan A.R."/>
            <person name="Ness R.W."/>
            <person name="Keightley P.D."/>
        </authorList>
    </citation>
    <scope>NUCLEOTIDE SEQUENCE</scope>
    <source>
        <strain evidence="12">CCAP 11/70</strain>
    </source>
</reference>
<keyword evidence="5 10" id="KW-1133">Transmembrane helix</keyword>
<gene>
    <name evidence="12" type="ORF">HYH03_012853</name>
</gene>
<evidence type="ECO:0000256" key="4">
    <source>
        <dbReference type="ARBA" id="ARBA00022927"/>
    </source>
</evidence>
<keyword evidence="9" id="KW-0175">Coiled coil</keyword>
<evidence type="ECO:0000256" key="1">
    <source>
        <dbReference type="ARBA" id="ARBA00008025"/>
    </source>
</evidence>
<evidence type="ECO:0000256" key="10">
    <source>
        <dbReference type="SAM" id="Phobius"/>
    </source>
</evidence>
<evidence type="ECO:0000259" key="11">
    <source>
        <dbReference type="PROSITE" id="PS50892"/>
    </source>
</evidence>
<dbReference type="PROSITE" id="PS50892">
    <property type="entry name" value="V_SNARE"/>
    <property type="match status" value="1"/>
</dbReference>
<dbReference type="CDD" id="cd15843">
    <property type="entry name" value="R-SNARE"/>
    <property type="match status" value="1"/>
</dbReference>
<evidence type="ECO:0000256" key="8">
    <source>
        <dbReference type="ARBA" id="ARBA00046280"/>
    </source>
</evidence>
<comment type="similarity">
    <text evidence="1">Belongs to the synaptobrevin family.</text>
</comment>
<dbReference type="SUPFAM" id="SSF58038">
    <property type="entry name" value="SNARE fusion complex"/>
    <property type="match status" value="1"/>
</dbReference>
<sequence length="152" mass="16660">MLPSALLDRMAAECAPQLTATGAADSERTAKEISLAPHICAKKLKALMDHAAQHPEELSRVVAVQKKVDEAKAVMVDNISRVLDRGEKLSVIVERTEELDEQASRFQRTSNVLRRRLCCANVKLYIIVGMALTLLAVVIFLLVCFSGGNCLK</sequence>
<dbReference type="InterPro" id="IPR042855">
    <property type="entry name" value="V_SNARE_CC"/>
</dbReference>
<dbReference type="Pfam" id="PF00957">
    <property type="entry name" value="Synaptobrevin"/>
    <property type="match status" value="1"/>
</dbReference>
<name>A0A836BV00_9CHLO</name>
<keyword evidence="13" id="KW-1185">Reference proteome</keyword>
<feature type="domain" description="V-SNARE coiled-coil homology" evidence="11">
    <location>
        <begin position="60"/>
        <end position="120"/>
    </location>
</feature>
<dbReference type="GO" id="GO:0012505">
    <property type="term" value="C:endomembrane system"/>
    <property type="evidence" value="ECO:0007669"/>
    <property type="project" value="UniProtKB-SubCell"/>
</dbReference>
<comment type="subcellular location">
    <subcellularLocation>
        <location evidence="8">Endomembrane system</location>
        <topology evidence="8">Single-pass type IV membrane protein</topology>
    </subcellularLocation>
</comment>
<evidence type="ECO:0000256" key="6">
    <source>
        <dbReference type="ARBA" id="ARBA00023136"/>
    </source>
</evidence>
<dbReference type="Proteomes" id="UP000612055">
    <property type="component" value="Unassembled WGS sequence"/>
</dbReference>
<dbReference type="Gene3D" id="1.20.5.110">
    <property type="match status" value="1"/>
</dbReference>
<dbReference type="InterPro" id="IPR051097">
    <property type="entry name" value="Synaptobrevin-like_transport"/>
</dbReference>
<comment type="function">
    <text evidence="7">Involved in the targeting and/or fusion of transport vesicles to their target membrane.</text>
</comment>
<keyword evidence="3 10" id="KW-0812">Transmembrane</keyword>
<dbReference type="OrthoDB" id="248747at2759"/>
<dbReference type="EMBL" id="JAEHOE010000082">
    <property type="protein sequence ID" value="KAG2488533.1"/>
    <property type="molecule type" value="Genomic_DNA"/>
</dbReference>
<evidence type="ECO:0000313" key="13">
    <source>
        <dbReference type="Proteomes" id="UP000612055"/>
    </source>
</evidence>
<evidence type="ECO:0000256" key="7">
    <source>
        <dbReference type="ARBA" id="ARBA00037493"/>
    </source>
</evidence>
<dbReference type="PROSITE" id="PS00417">
    <property type="entry name" value="SYNAPTOBREVIN"/>
    <property type="match status" value="1"/>
</dbReference>
<keyword evidence="2" id="KW-0813">Transport</keyword>
<dbReference type="GO" id="GO:0016020">
    <property type="term" value="C:membrane"/>
    <property type="evidence" value="ECO:0007669"/>
    <property type="project" value="InterPro"/>
</dbReference>
<dbReference type="PANTHER" id="PTHR21136">
    <property type="entry name" value="SNARE PROTEINS"/>
    <property type="match status" value="1"/>
</dbReference>
<protein>
    <recommendedName>
        <fullName evidence="11">V-SNARE coiled-coil homology domain-containing protein</fullName>
    </recommendedName>
</protein>
<evidence type="ECO:0000256" key="3">
    <source>
        <dbReference type="ARBA" id="ARBA00022692"/>
    </source>
</evidence>
<evidence type="ECO:0000256" key="9">
    <source>
        <dbReference type="PROSITE-ProRule" id="PRU00290"/>
    </source>
</evidence>
<organism evidence="12 13">
    <name type="scientific">Edaphochlamys debaryana</name>
    <dbReference type="NCBI Taxonomy" id="47281"/>
    <lineage>
        <taxon>Eukaryota</taxon>
        <taxon>Viridiplantae</taxon>
        <taxon>Chlorophyta</taxon>
        <taxon>core chlorophytes</taxon>
        <taxon>Chlorophyceae</taxon>
        <taxon>CS clade</taxon>
        <taxon>Chlamydomonadales</taxon>
        <taxon>Chlamydomonadales incertae sedis</taxon>
        <taxon>Edaphochlamys</taxon>
    </lineage>
</organism>
<dbReference type="GO" id="GO:0016192">
    <property type="term" value="P:vesicle-mediated transport"/>
    <property type="evidence" value="ECO:0007669"/>
    <property type="project" value="InterPro"/>
</dbReference>
<feature type="transmembrane region" description="Helical" evidence="10">
    <location>
        <begin position="124"/>
        <end position="148"/>
    </location>
</feature>
<dbReference type="PANTHER" id="PTHR21136:SF168">
    <property type="entry name" value="VESICLE-ASSOCIATED MEMBRANE PROTEIN 9"/>
    <property type="match status" value="1"/>
</dbReference>
<evidence type="ECO:0000313" key="12">
    <source>
        <dbReference type="EMBL" id="KAG2488533.1"/>
    </source>
</evidence>
<dbReference type="FunFam" id="1.20.5.110:FF:000004">
    <property type="entry name" value="Vesicle-associated membrane protein 7"/>
    <property type="match status" value="1"/>
</dbReference>
<dbReference type="GO" id="GO:0005737">
    <property type="term" value="C:cytoplasm"/>
    <property type="evidence" value="ECO:0007669"/>
    <property type="project" value="UniProtKB-ARBA"/>
</dbReference>
<accession>A0A836BV00</accession>
<evidence type="ECO:0000256" key="2">
    <source>
        <dbReference type="ARBA" id="ARBA00022448"/>
    </source>
</evidence>
<keyword evidence="4" id="KW-0653">Protein transport</keyword>
<evidence type="ECO:0000256" key="5">
    <source>
        <dbReference type="ARBA" id="ARBA00022989"/>
    </source>
</evidence>
<keyword evidence="6 10" id="KW-0472">Membrane</keyword>
<comment type="caution">
    <text evidence="12">The sequence shown here is derived from an EMBL/GenBank/DDBJ whole genome shotgun (WGS) entry which is preliminary data.</text>
</comment>
<dbReference type="PRINTS" id="PR00219">
    <property type="entry name" value="SYNAPTOBREVN"/>
</dbReference>
<dbReference type="AlphaFoldDB" id="A0A836BV00"/>
<proteinExistence type="inferred from homology"/>
<dbReference type="GO" id="GO:0015031">
    <property type="term" value="P:protein transport"/>
    <property type="evidence" value="ECO:0007669"/>
    <property type="project" value="UniProtKB-KW"/>
</dbReference>